<name>A0A5M8P649_9BACT</name>
<dbReference type="AlphaFoldDB" id="A0A5M8P649"/>
<protein>
    <submittedName>
        <fullName evidence="1">Uncharacterized protein</fullName>
    </submittedName>
</protein>
<dbReference type="InterPro" id="IPR045944">
    <property type="entry name" value="DUF6364"/>
</dbReference>
<accession>A0A5M8P649</accession>
<evidence type="ECO:0000313" key="2">
    <source>
        <dbReference type="Proteomes" id="UP000324575"/>
    </source>
</evidence>
<reference evidence="1 2" key="1">
    <citation type="submission" date="2019-03" db="EMBL/GenBank/DDBJ databases">
        <title>Single cell metagenomics reveals metabolic interactions within the superorganism composed of flagellate Streblomastix strix and complex community of Bacteroidetes bacteria on its surface.</title>
        <authorList>
            <person name="Treitli S.C."/>
            <person name="Kolisko M."/>
            <person name="Husnik F."/>
            <person name="Keeling P."/>
            <person name="Hampl V."/>
        </authorList>
    </citation>
    <scope>NUCLEOTIDE SEQUENCE [LARGE SCALE GENOMIC DNA]</scope>
    <source>
        <strain evidence="1">St1</strain>
    </source>
</reference>
<organism evidence="1 2">
    <name type="scientific">Candidatus Ordinivivax streblomastigis</name>
    <dbReference type="NCBI Taxonomy" id="2540710"/>
    <lineage>
        <taxon>Bacteria</taxon>
        <taxon>Pseudomonadati</taxon>
        <taxon>Bacteroidota</taxon>
        <taxon>Bacteroidia</taxon>
        <taxon>Bacteroidales</taxon>
        <taxon>Candidatus Ordinivivax</taxon>
    </lineage>
</organism>
<dbReference type="EMBL" id="SNRX01000001">
    <property type="protein sequence ID" value="KAA6303746.1"/>
    <property type="molecule type" value="Genomic_DNA"/>
</dbReference>
<dbReference type="Proteomes" id="UP000324575">
    <property type="component" value="Unassembled WGS sequence"/>
</dbReference>
<comment type="caution">
    <text evidence="1">The sequence shown here is derived from an EMBL/GenBank/DDBJ whole genome shotgun (WGS) entry which is preliminary data.</text>
</comment>
<dbReference type="Pfam" id="PF19891">
    <property type="entry name" value="DUF6364"/>
    <property type="match status" value="1"/>
</dbReference>
<evidence type="ECO:0000313" key="1">
    <source>
        <dbReference type="EMBL" id="KAA6303746.1"/>
    </source>
</evidence>
<gene>
    <name evidence="1" type="ORF">EZS26_000297</name>
</gene>
<sequence>MNTTLTLSLEQEVVQTMEAYTQKRGGDISELVKNYFYMLIRNDYLENIPKTPLASSLMGSLNAPDNADYKEELEDALVKKYL</sequence>
<proteinExistence type="predicted"/>